<evidence type="ECO:0000256" key="3">
    <source>
        <dbReference type="ARBA" id="ARBA00022679"/>
    </source>
</evidence>
<sequence length="79" mass="9252">MKQVWFFTVDKVGKPRGGYNNNSYDDENNNYIPVRKEQLNYRYEVQKMIGEGGQGLVLQCRDHKTKTLVAVKMLSLPLW</sequence>
<dbReference type="InterPro" id="IPR050494">
    <property type="entry name" value="Ser_Thr_dual-spec_kinase"/>
</dbReference>
<evidence type="ECO:0000313" key="7">
    <source>
        <dbReference type="Proteomes" id="UP001318040"/>
    </source>
</evidence>
<keyword evidence="6" id="KW-0067">ATP-binding</keyword>
<dbReference type="InterPro" id="IPR011009">
    <property type="entry name" value="Kinase-like_dom_sf"/>
</dbReference>
<reference evidence="8" key="1">
    <citation type="submission" date="2025-08" db="UniProtKB">
        <authorList>
            <consortium name="RefSeq"/>
        </authorList>
    </citation>
    <scope>IDENTIFICATION</scope>
    <source>
        <tissue evidence="8">Sperm</tissue>
    </source>
</reference>
<evidence type="ECO:0000256" key="1">
    <source>
        <dbReference type="ARBA" id="ARBA00008867"/>
    </source>
</evidence>
<keyword evidence="7" id="KW-1185">Reference proteome</keyword>
<evidence type="ECO:0000256" key="5">
    <source>
        <dbReference type="ARBA" id="ARBA00022777"/>
    </source>
</evidence>
<evidence type="ECO:0000256" key="6">
    <source>
        <dbReference type="ARBA" id="ARBA00022840"/>
    </source>
</evidence>
<dbReference type="RefSeq" id="XP_032837166.1">
    <property type="nucleotide sequence ID" value="XM_032981275.1"/>
</dbReference>
<dbReference type="Proteomes" id="UP001318040">
    <property type="component" value="Chromosome 80"/>
</dbReference>
<dbReference type="KEGG" id="pmrn:116958569"/>
<gene>
    <name evidence="8" type="primary">LOC116958569</name>
</gene>
<dbReference type="GO" id="GO:0005634">
    <property type="term" value="C:nucleus"/>
    <property type="evidence" value="ECO:0007669"/>
    <property type="project" value="TreeGrafter"/>
</dbReference>
<proteinExistence type="inferred from homology"/>
<name>A0AAJ7UL09_PETMA</name>
<dbReference type="SUPFAM" id="SSF56112">
    <property type="entry name" value="Protein kinase-like (PK-like)"/>
    <property type="match status" value="1"/>
</dbReference>
<dbReference type="PANTHER" id="PTHR24058">
    <property type="entry name" value="DUAL SPECIFICITY PROTEIN KINASE"/>
    <property type="match status" value="1"/>
</dbReference>
<keyword evidence="2" id="KW-0723">Serine/threonine-protein kinase</keyword>
<dbReference type="GO" id="GO:0004674">
    <property type="term" value="F:protein serine/threonine kinase activity"/>
    <property type="evidence" value="ECO:0007669"/>
    <property type="project" value="UniProtKB-KW"/>
</dbReference>
<dbReference type="AlphaFoldDB" id="A0AAJ7UL09"/>
<evidence type="ECO:0000256" key="2">
    <source>
        <dbReference type="ARBA" id="ARBA00022527"/>
    </source>
</evidence>
<dbReference type="GO" id="GO:0005524">
    <property type="term" value="F:ATP binding"/>
    <property type="evidence" value="ECO:0007669"/>
    <property type="project" value="UniProtKB-KW"/>
</dbReference>
<dbReference type="GO" id="GO:0005737">
    <property type="term" value="C:cytoplasm"/>
    <property type="evidence" value="ECO:0007669"/>
    <property type="project" value="TreeGrafter"/>
</dbReference>
<keyword evidence="4" id="KW-0547">Nucleotide-binding</keyword>
<accession>A0AAJ7UL09</accession>
<keyword evidence="3" id="KW-0808">Transferase</keyword>
<dbReference type="PANTHER" id="PTHR24058:SF22">
    <property type="entry name" value="DUAL SPECIFICITY TYROSINE-PHOSPHORYLATION-REGULATED KINASE 4"/>
    <property type="match status" value="1"/>
</dbReference>
<dbReference type="GO" id="GO:0005856">
    <property type="term" value="C:cytoskeleton"/>
    <property type="evidence" value="ECO:0007669"/>
    <property type="project" value="TreeGrafter"/>
</dbReference>
<keyword evidence="5" id="KW-0418">Kinase</keyword>
<comment type="similarity">
    <text evidence="1">Belongs to the protein kinase superfamily. CMGC Ser/Thr protein kinase family. MNB/DYRK subfamily.</text>
</comment>
<dbReference type="Gene3D" id="3.30.200.20">
    <property type="entry name" value="Phosphorylase Kinase, domain 1"/>
    <property type="match status" value="1"/>
</dbReference>
<evidence type="ECO:0000256" key="4">
    <source>
        <dbReference type="ARBA" id="ARBA00022741"/>
    </source>
</evidence>
<evidence type="ECO:0000313" key="8">
    <source>
        <dbReference type="RefSeq" id="XP_032837166.1"/>
    </source>
</evidence>
<protein>
    <submittedName>
        <fullName evidence="8">Dual specificity tyrosine-phosphorylation-regulated kinase 3-like</fullName>
    </submittedName>
</protein>
<organism evidence="7 8">
    <name type="scientific">Petromyzon marinus</name>
    <name type="common">Sea lamprey</name>
    <dbReference type="NCBI Taxonomy" id="7757"/>
    <lineage>
        <taxon>Eukaryota</taxon>
        <taxon>Metazoa</taxon>
        <taxon>Chordata</taxon>
        <taxon>Craniata</taxon>
        <taxon>Vertebrata</taxon>
        <taxon>Cyclostomata</taxon>
        <taxon>Hyperoartia</taxon>
        <taxon>Petromyzontiformes</taxon>
        <taxon>Petromyzontidae</taxon>
        <taxon>Petromyzon</taxon>
    </lineage>
</organism>